<proteinExistence type="predicted"/>
<gene>
    <name evidence="2" type="ORF">QQF64_018434</name>
</gene>
<dbReference type="PANTHER" id="PTHR23227:SF84">
    <property type="entry name" value="ENDONUCLEASE_EXONUCLEASE_PHOSPHATASE DOMAIN-CONTAINING PROTEIN"/>
    <property type="match status" value="1"/>
</dbReference>
<evidence type="ECO:0000259" key="1">
    <source>
        <dbReference type="Pfam" id="PF14529"/>
    </source>
</evidence>
<dbReference type="InterPro" id="IPR027124">
    <property type="entry name" value="Swc5/CFDP1/2"/>
</dbReference>
<protein>
    <recommendedName>
        <fullName evidence="1">Endonuclease/exonuclease/phosphatase domain-containing protein</fullName>
    </recommendedName>
</protein>
<dbReference type="PANTHER" id="PTHR23227">
    <property type="entry name" value="BUCENTAUR RELATED"/>
    <property type="match status" value="1"/>
</dbReference>
<dbReference type="Gene3D" id="3.60.10.10">
    <property type="entry name" value="Endonuclease/exonuclease/phosphatase"/>
    <property type="match status" value="1"/>
</dbReference>
<accession>A0ABR3LGK0</accession>
<keyword evidence="3" id="KW-1185">Reference proteome</keyword>
<reference evidence="2 3" key="1">
    <citation type="submission" date="2023-09" db="EMBL/GenBank/DDBJ databases">
        <authorList>
            <person name="Wang M."/>
        </authorList>
    </citation>
    <scope>NUCLEOTIDE SEQUENCE [LARGE SCALE GENOMIC DNA]</scope>
    <source>
        <strain evidence="2">GT-2023</strain>
        <tissue evidence="2">Liver</tissue>
    </source>
</reference>
<evidence type="ECO:0000313" key="3">
    <source>
        <dbReference type="Proteomes" id="UP001558613"/>
    </source>
</evidence>
<dbReference type="InterPro" id="IPR036691">
    <property type="entry name" value="Endo/exonu/phosph_ase_sf"/>
</dbReference>
<evidence type="ECO:0000313" key="2">
    <source>
        <dbReference type="EMBL" id="KAL1250638.1"/>
    </source>
</evidence>
<dbReference type="InterPro" id="IPR005135">
    <property type="entry name" value="Endo/exonuclease/phosphatase"/>
</dbReference>
<name>A0ABR3LGK0_9TELE</name>
<dbReference type="SUPFAM" id="SSF56219">
    <property type="entry name" value="DNase I-like"/>
    <property type="match status" value="1"/>
</dbReference>
<dbReference type="EMBL" id="JAYMGO010000022">
    <property type="protein sequence ID" value="KAL1250638.1"/>
    <property type="molecule type" value="Genomic_DNA"/>
</dbReference>
<organism evidence="2 3">
    <name type="scientific">Cirrhinus molitorella</name>
    <name type="common">mud carp</name>
    <dbReference type="NCBI Taxonomy" id="172907"/>
    <lineage>
        <taxon>Eukaryota</taxon>
        <taxon>Metazoa</taxon>
        <taxon>Chordata</taxon>
        <taxon>Craniata</taxon>
        <taxon>Vertebrata</taxon>
        <taxon>Euteleostomi</taxon>
        <taxon>Actinopterygii</taxon>
        <taxon>Neopterygii</taxon>
        <taxon>Teleostei</taxon>
        <taxon>Ostariophysi</taxon>
        <taxon>Cypriniformes</taxon>
        <taxon>Cyprinidae</taxon>
        <taxon>Labeoninae</taxon>
        <taxon>Labeonini</taxon>
        <taxon>Cirrhinus</taxon>
    </lineage>
</organism>
<comment type="caution">
    <text evidence="2">The sequence shown here is derived from an EMBL/GenBank/DDBJ whole genome shotgun (WGS) entry which is preliminary data.</text>
</comment>
<feature type="domain" description="Endonuclease/exonuclease/phosphatase" evidence="1">
    <location>
        <begin position="25"/>
        <end position="113"/>
    </location>
</feature>
<sequence>MVEPGSNGSEQLLTFRINSTTGPLTFVNVYAPTLNATLETKDRFYENLTSVINSIPDNEQLILLGDFNARVGADNDSWPSCLGKFGVGKMNENGQRLLELCAFHNLCIANSYFQTKPQHKVSW</sequence>
<dbReference type="Proteomes" id="UP001558613">
    <property type="component" value="Unassembled WGS sequence"/>
</dbReference>
<dbReference type="Pfam" id="PF14529">
    <property type="entry name" value="Exo_endo_phos_2"/>
    <property type="match status" value="1"/>
</dbReference>